<dbReference type="PANTHER" id="PTHR43691">
    <property type="entry name" value="URIDINE PHOSPHORYLASE"/>
    <property type="match status" value="1"/>
</dbReference>
<dbReference type="EMBL" id="AP028907">
    <property type="protein sequence ID" value="BES81766.1"/>
    <property type="molecule type" value="Genomic_DNA"/>
</dbReference>
<dbReference type="InterPro" id="IPR035994">
    <property type="entry name" value="Nucleoside_phosphorylase_sf"/>
</dbReference>
<proteinExistence type="predicted"/>
<accession>A0ABM8IW27</accession>
<evidence type="ECO:0000313" key="2">
    <source>
        <dbReference type="EMBL" id="BES81766.1"/>
    </source>
</evidence>
<keyword evidence="3" id="KW-1185">Reference proteome</keyword>
<sequence length="257" mass="28050">MLDSPRYWVENWVRSSLGGRDPSVLGKVIVPLLGGGFQRVEKVLGRDVEKLDNTLHTIRVWRHRRLPVSFVALAGGPHYVEVLLALACAARAEYILGLGWCGALKEQLGLGSVVVAYAAVRGDGASENYVNPRFPAVADPVLAVELHNFLRRRGLEATLGLVYTTSSHMTENKLLREWADKPILCVECETATLYTIASLLGIRTVVALVVSDSLAIGGLSKKTTDSATDSVLRYIAEFAAMLSRSMSQSHKDIFNTT</sequence>
<name>A0ABM8IW27_9CREN</name>
<feature type="domain" description="Nucleoside phosphorylase" evidence="1">
    <location>
        <begin position="76"/>
        <end position="244"/>
    </location>
</feature>
<dbReference type="InterPro" id="IPR000845">
    <property type="entry name" value="Nucleoside_phosphorylase_d"/>
</dbReference>
<organism evidence="2 3">
    <name type="scientific">Pyrodictium abyssi</name>
    <dbReference type="NCBI Taxonomy" id="54256"/>
    <lineage>
        <taxon>Archaea</taxon>
        <taxon>Thermoproteota</taxon>
        <taxon>Thermoprotei</taxon>
        <taxon>Desulfurococcales</taxon>
        <taxon>Pyrodictiaceae</taxon>
        <taxon>Pyrodictium</taxon>
    </lineage>
</organism>
<evidence type="ECO:0000313" key="3">
    <source>
        <dbReference type="Proteomes" id="UP001341135"/>
    </source>
</evidence>
<dbReference type="Proteomes" id="UP001341135">
    <property type="component" value="Chromosome"/>
</dbReference>
<evidence type="ECO:0000259" key="1">
    <source>
        <dbReference type="Pfam" id="PF01048"/>
    </source>
</evidence>
<dbReference type="Gene3D" id="3.40.50.1580">
    <property type="entry name" value="Nucleoside phosphorylase domain"/>
    <property type="match status" value="1"/>
</dbReference>
<protein>
    <recommendedName>
        <fullName evidence="1">Nucleoside phosphorylase domain-containing protein</fullName>
    </recommendedName>
</protein>
<dbReference type="SUPFAM" id="SSF53167">
    <property type="entry name" value="Purine and uridine phosphorylases"/>
    <property type="match status" value="1"/>
</dbReference>
<dbReference type="PANTHER" id="PTHR43691:SF11">
    <property type="entry name" value="FI09636P-RELATED"/>
    <property type="match status" value="1"/>
</dbReference>
<gene>
    <name evidence="2" type="ORF">PABY_13330</name>
</gene>
<reference evidence="2 3" key="1">
    <citation type="submission" date="2023-09" db="EMBL/GenBank/DDBJ databases">
        <title>Pyrofollis japonicus gen. nov. sp. nov., a novel member of the family Pyrodictiaceae isolated from the Iheya North hydrothermal field.</title>
        <authorList>
            <person name="Miyazaki U."/>
            <person name="Sanari M."/>
            <person name="Tame A."/>
            <person name="Kitajima M."/>
            <person name="Okamoto A."/>
            <person name="Sawayama S."/>
            <person name="Miyazaki J."/>
            <person name="Takai K."/>
            <person name="Nakagawa S."/>
        </authorList>
    </citation>
    <scope>NUCLEOTIDE SEQUENCE [LARGE SCALE GENOMIC DNA]</scope>
    <source>
        <strain evidence="2 3">AV2</strain>
    </source>
</reference>
<dbReference type="Pfam" id="PF01048">
    <property type="entry name" value="PNP_UDP_1"/>
    <property type="match status" value="1"/>
</dbReference>